<evidence type="ECO:0000256" key="10">
    <source>
        <dbReference type="ARBA" id="ARBA00024209"/>
    </source>
</evidence>
<evidence type="ECO:0000313" key="14">
    <source>
        <dbReference type="Proteomes" id="UP000250235"/>
    </source>
</evidence>
<evidence type="ECO:0000259" key="12">
    <source>
        <dbReference type="PROSITE" id="PS50089"/>
    </source>
</evidence>
<proteinExistence type="inferred from homology"/>
<evidence type="ECO:0000256" key="1">
    <source>
        <dbReference type="ARBA" id="ARBA00000900"/>
    </source>
</evidence>
<name>A0A2Z7BYE8_9LAMI</name>
<dbReference type="OrthoDB" id="8062037at2759"/>
<dbReference type="UniPathway" id="UPA00143"/>
<keyword evidence="14" id="KW-1185">Reference proteome</keyword>
<gene>
    <name evidence="13" type="ORF">F511_02074</name>
</gene>
<dbReference type="AlphaFoldDB" id="A0A2Z7BYE8"/>
<protein>
    <recommendedName>
        <fullName evidence="3">RING-type E3 ubiquitin transferase</fullName>
        <ecNumber evidence="3">2.3.2.27</ecNumber>
    </recommendedName>
</protein>
<evidence type="ECO:0000256" key="8">
    <source>
        <dbReference type="ARBA" id="ARBA00022989"/>
    </source>
</evidence>
<evidence type="ECO:0000256" key="3">
    <source>
        <dbReference type="ARBA" id="ARBA00012483"/>
    </source>
</evidence>
<dbReference type="EC" id="2.3.2.27" evidence="3"/>
<comment type="similarity">
    <text evidence="10">Belongs to the RING-type zinc finger family. ATL subfamily.</text>
</comment>
<comment type="catalytic activity">
    <reaction evidence="1">
        <text>S-ubiquitinyl-[E2 ubiquitin-conjugating enzyme]-L-cysteine + [acceptor protein]-L-lysine = [E2 ubiquitin-conjugating enzyme]-L-cysteine + N(6)-ubiquitinyl-[acceptor protein]-L-lysine.</text>
        <dbReference type="EC" id="2.3.2.27"/>
    </reaction>
</comment>
<dbReference type="PANTHER" id="PTHR46905">
    <property type="entry name" value="RING-H2 FINGER PROTEIN ATL78"/>
    <property type="match status" value="1"/>
</dbReference>
<organism evidence="13 14">
    <name type="scientific">Dorcoceras hygrometricum</name>
    <dbReference type="NCBI Taxonomy" id="472368"/>
    <lineage>
        <taxon>Eukaryota</taxon>
        <taxon>Viridiplantae</taxon>
        <taxon>Streptophyta</taxon>
        <taxon>Embryophyta</taxon>
        <taxon>Tracheophyta</taxon>
        <taxon>Spermatophyta</taxon>
        <taxon>Magnoliopsida</taxon>
        <taxon>eudicotyledons</taxon>
        <taxon>Gunneridae</taxon>
        <taxon>Pentapetalae</taxon>
        <taxon>asterids</taxon>
        <taxon>lamiids</taxon>
        <taxon>Lamiales</taxon>
        <taxon>Gesneriaceae</taxon>
        <taxon>Didymocarpoideae</taxon>
        <taxon>Trichosporeae</taxon>
        <taxon>Loxocarpinae</taxon>
        <taxon>Dorcoceras</taxon>
    </lineage>
</organism>
<keyword evidence="7" id="KW-0862">Zinc</keyword>
<dbReference type="GO" id="GO:0008270">
    <property type="term" value="F:zinc ion binding"/>
    <property type="evidence" value="ECO:0007669"/>
    <property type="project" value="UniProtKB-KW"/>
</dbReference>
<dbReference type="InterPro" id="IPR013083">
    <property type="entry name" value="Znf_RING/FYVE/PHD"/>
</dbReference>
<dbReference type="InterPro" id="IPR001841">
    <property type="entry name" value="Znf_RING"/>
</dbReference>
<dbReference type="Gene3D" id="3.30.40.10">
    <property type="entry name" value="Zinc/RING finger domain, C3HC4 (zinc finger)"/>
    <property type="match status" value="1"/>
</dbReference>
<dbReference type="GO" id="GO:0061630">
    <property type="term" value="F:ubiquitin protein ligase activity"/>
    <property type="evidence" value="ECO:0007669"/>
    <property type="project" value="UniProtKB-EC"/>
</dbReference>
<keyword evidence="5" id="KW-0812">Transmembrane</keyword>
<dbReference type="SUPFAM" id="SSF57850">
    <property type="entry name" value="RING/U-box"/>
    <property type="match status" value="1"/>
</dbReference>
<evidence type="ECO:0000256" key="7">
    <source>
        <dbReference type="ARBA" id="ARBA00022833"/>
    </source>
</evidence>
<evidence type="ECO:0000256" key="2">
    <source>
        <dbReference type="ARBA" id="ARBA00004167"/>
    </source>
</evidence>
<evidence type="ECO:0000313" key="13">
    <source>
        <dbReference type="EMBL" id="KZV39611.1"/>
    </source>
</evidence>
<evidence type="ECO:0000256" key="11">
    <source>
        <dbReference type="PROSITE-ProRule" id="PRU00175"/>
    </source>
</evidence>
<keyword evidence="11" id="KW-0863">Zinc-finger</keyword>
<evidence type="ECO:0000256" key="4">
    <source>
        <dbReference type="ARBA" id="ARBA00022679"/>
    </source>
</evidence>
<keyword evidence="6" id="KW-0479">Metal-binding</keyword>
<feature type="domain" description="RING-type" evidence="12">
    <location>
        <begin position="16"/>
        <end position="58"/>
    </location>
</feature>
<accession>A0A2Z7BYE8</accession>
<dbReference type="SMART" id="SM00184">
    <property type="entry name" value="RING"/>
    <property type="match status" value="1"/>
</dbReference>
<dbReference type="GO" id="GO:0016020">
    <property type="term" value="C:membrane"/>
    <property type="evidence" value="ECO:0007669"/>
    <property type="project" value="UniProtKB-SubCell"/>
</dbReference>
<evidence type="ECO:0000256" key="5">
    <source>
        <dbReference type="ARBA" id="ARBA00022692"/>
    </source>
</evidence>
<sequence>MFAYGSSNKSSPEAECAICLSMFTEGDKVKVLPFCLHGFHSGCVDKWLRTRSSCPLCRARIHGMGSTNQDRDREIP</sequence>
<dbReference type="EMBL" id="KV000914">
    <property type="protein sequence ID" value="KZV39611.1"/>
    <property type="molecule type" value="Genomic_DNA"/>
</dbReference>
<evidence type="ECO:0000256" key="9">
    <source>
        <dbReference type="ARBA" id="ARBA00023136"/>
    </source>
</evidence>
<keyword evidence="9" id="KW-0472">Membrane</keyword>
<reference evidence="13 14" key="1">
    <citation type="journal article" date="2015" name="Proc. Natl. Acad. Sci. U.S.A.">
        <title>The resurrection genome of Boea hygrometrica: A blueprint for survival of dehydration.</title>
        <authorList>
            <person name="Xiao L."/>
            <person name="Yang G."/>
            <person name="Zhang L."/>
            <person name="Yang X."/>
            <person name="Zhao S."/>
            <person name="Ji Z."/>
            <person name="Zhou Q."/>
            <person name="Hu M."/>
            <person name="Wang Y."/>
            <person name="Chen M."/>
            <person name="Xu Y."/>
            <person name="Jin H."/>
            <person name="Xiao X."/>
            <person name="Hu G."/>
            <person name="Bao F."/>
            <person name="Hu Y."/>
            <person name="Wan P."/>
            <person name="Li L."/>
            <person name="Deng X."/>
            <person name="Kuang T."/>
            <person name="Xiang C."/>
            <person name="Zhu J.K."/>
            <person name="Oliver M.J."/>
            <person name="He Y."/>
        </authorList>
    </citation>
    <scope>NUCLEOTIDE SEQUENCE [LARGE SCALE GENOMIC DNA]</scope>
    <source>
        <strain evidence="14">cv. XS01</strain>
    </source>
</reference>
<keyword evidence="4" id="KW-0808">Transferase</keyword>
<evidence type="ECO:0000256" key="6">
    <source>
        <dbReference type="ARBA" id="ARBA00022723"/>
    </source>
</evidence>
<dbReference type="Proteomes" id="UP000250235">
    <property type="component" value="Unassembled WGS sequence"/>
</dbReference>
<comment type="subcellular location">
    <subcellularLocation>
        <location evidence="2">Membrane</location>
        <topology evidence="2">Single-pass membrane protein</topology>
    </subcellularLocation>
</comment>
<dbReference type="GO" id="GO:0016567">
    <property type="term" value="P:protein ubiquitination"/>
    <property type="evidence" value="ECO:0007669"/>
    <property type="project" value="UniProtKB-UniPathway"/>
</dbReference>
<keyword evidence="8" id="KW-1133">Transmembrane helix</keyword>
<dbReference type="InterPro" id="IPR044602">
    <property type="entry name" value="ATL10/ATL72-79-like"/>
</dbReference>
<dbReference type="PANTHER" id="PTHR46905:SF7">
    <property type="entry name" value="RING-H2 FINGER PROTEIN ATL78"/>
    <property type="match status" value="1"/>
</dbReference>
<dbReference type="Pfam" id="PF13639">
    <property type="entry name" value="zf-RING_2"/>
    <property type="match status" value="1"/>
</dbReference>
<dbReference type="PROSITE" id="PS50089">
    <property type="entry name" value="ZF_RING_2"/>
    <property type="match status" value="1"/>
</dbReference>